<evidence type="ECO:0000256" key="1">
    <source>
        <dbReference type="SAM" id="SignalP"/>
    </source>
</evidence>
<name>A0A376C0Z8_9FLAO</name>
<gene>
    <name evidence="2" type="ORF">NCTC11661_01257</name>
</gene>
<dbReference type="EMBL" id="UFTJ01000002">
    <property type="protein sequence ID" value="SSZ55858.1"/>
    <property type="molecule type" value="Genomic_DNA"/>
</dbReference>
<sequence>MKTKISLLLLFLGQLVLAQNLKMTFKNVTSHPELREVLYFQNIQVSEFNFENEKLGGKHFEVNVYEFVEGKLKQKTQLLDTSEADFLKIKYSPFSMKIFTQMLRGTFSIKASFYNFSSKTLDLDILEKNKSRDYIAKDFFGNKIVKEYPMNKEIPLLAIITPTIHSDGSGSYCEVVQTDILPEKLGEHFKIPHYFLVTMKVK</sequence>
<proteinExistence type="predicted"/>
<evidence type="ECO:0000313" key="3">
    <source>
        <dbReference type="Proteomes" id="UP000255515"/>
    </source>
</evidence>
<keyword evidence="1" id="KW-0732">Signal</keyword>
<reference evidence="2 3" key="1">
    <citation type="submission" date="2018-06" db="EMBL/GenBank/DDBJ databases">
        <authorList>
            <consortium name="Pathogen Informatics"/>
            <person name="Doyle S."/>
        </authorList>
    </citation>
    <scope>NUCLEOTIDE SEQUENCE [LARGE SCALE GENOMIC DNA]</scope>
    <source>
        <strain evidence="2 3">NCTC11661</strain>
    </source>
</reference>
<protein>
    <submittedName>
        <fullName evidence="2">Uncharacterized protein</fullName>
    </submittedName>
</protein>
<organism evidence="2 3">
    <name type="scientific">Bergeyella zoohelcum</name>
    <dbReference type="NCBI Taxonomy" id="1015"/>
    <lineage>
        <taxon>Bacteria</taxon>
        <taxon>Pseudomonadati</taxon>
        <taxon>Bacteroidota</taxon>
        <taxon>Flavobacteriia</taxon>
        <taxon>Flavobacteriales</taxon>
        <taxon>Weeksellaceae</taxon>
        <taxon>Bergeyella</taxon>
    </lineage>
</organism>
<feature type="chain" id="PRO_5016912067" evidence="1">
    <location>
        <begin position="19"/>
        <end position="202"/>
    </location>
</feature>
<dbReference type="AlphaFoldDB" id="A0A376C0Z8"/>
<accession>A0A376C0Z8</accession>
<dbReference type="RefSeq" id="WP_002688804.1">
    <property type="nucleotide sequence ID" value="NZ_UFTJ01000002.1"/>
</dbReference>
<feature type="signal peptide" evidence="1">
    <location>
        <begin position="1"/>
        <end position="18"/>
    </location>
</feature>
<evidence type="ECO:0000313" key="2">
    <source>
        <dbReference type="EMBL" id="SSZ55858.1"/>
    </source>
</evidence>
<dbReference type="Proteomes" id="UP000255515">
    <property type="component" value="Unassembled WGS sequence"/>
</dbReference>